<evidence type="ECO:0000256" key="7">
    <source>
        <dbReference type="SAM" id="MobiDB-lite"/>
    </source>
</evidence>
<organism evidence="9 10">
    <name type="scientific">Papaver somniferum</name>
    <name type="common">Opium poppy</name>
    <dbReference type="NCBI Taxonomy" id="3469"/>
    <lineage>
        <taxon>Eukaryota</taxon>
        <taxon>Viridiplantae</taxon>
        <taxon>Streptophyta</taxon>
        <taxon>Embryophyta</taxon>
        <taxon>Tracheophyta</taxon>
        <taxon>Spermatophyta</taxon>
        <taxon>Magnoliopsida</taxon>
        <taxon>Ranunculales</taxon>
        <taxon>Papaveraceae</taxon>
        <taxon>Papaveroideae</taxon>
        <taxon>Papaver</taxon>
    </lineage>
</organism>
<feature type="compositionally biased region" description="Basic and acidic residues" evidence="7">
    <location>
        <begin position="1"/>
        <end position="19"/>
    </location>
</feature>
<dbReference type="SUPFAM" id="SSF56176">
    <property type="entry name" value="FAD-binding/transporter-associated domain-like"/>
    <property type="match status" value="1"/>
</dbReference>
<dbReference type="InterPro" id="IPR016167">
    <property type="entry name" value="FAD-bd_PCMH_sub1"/>
</dbReference>
<name>A0A4Y7JE69_PAPSO</name>
<dbReference type="GO" id="GO:0016491">
    <property type="term" value="F:oxidoreductase activity"/>
    <property type="evidence" value="ECO:0007669"/>
    <property type="project" value="InterPro"/>
</dbReference>
<dbReference type="InterPro" id="IPR006094">
    <property type="entry name" value="Oxid_FAD_bind_N"/>
</dbReference>
<dbReference type="OMA" id="EACTERT"/>
<proteinExistence type="inferred from homology"/>
<dbReference type="Gene3D" id="3.30.465.10">
    <property type="match status" value="2"/>
</dbReference>
<dbReference type="InterPro" id="IPR016169">
    <property type="entry name" value="FAD-bd_PCMH_sub2"/>
</dbReference>
<accession>A0A4Y7JE69</accession>
<dbReference type="InterPro" id="IPR036318">
    <property type="entry name" value="FAD-bd_PCMH-like_sf"/>
</dbReference>
<dbReference type="EMBL" id="CM010718">
    <property type="protein sequence ID" value="RZC58049.1"/>
    <property type="molecule type" value="Genomic_DNA"/>
</dbReference>
<keyword evidence="6" id="KW-0325">Glycoprotein</keyword>
<gene>
    <name evidence="9" type="ORF">C5167_005355</name>
</gene>
<dbReference type="InterPro" id="IPR012951">
    <property type="entry name" value="BBE"/>
</dbReference>
<dbReference type="Gramene" id="RZC58049">
    <property type="protein sequence ID" value="RZC58049"/>
    <property type="gene ID" value="C5167_005355"/>
</dbReference>
<evidence type="ECO:0000313" key="10">
    <source>
        <dbReference type="Proteomes" id="UP000316621"/>
    </source>
</evidence>
<evidence type="ECO:0000256" key="4">
    <source>
        <dbReference type="ARBA" id="ARBA00022729"/>
    </source>
</evidence>
<dbReference type="GO" id="GO:0071949">
    <property type="term" value="F:FAD binding"/>
    <property type="evidence" value="ECO:0007669"/>
    <property type="project" value="InterPro"/>
</dbReference>
<reference evidence="9 10" key="1">
    <citation type="journal article" date="2018" name="Science">
        <title>The opium poppy genome and morphinan production.</title>
        <authorList>
            <person name="Guo L."/>
            <person name="Winzer T."/>
            <person name="Yang X."/>
            <person name="Li Y."/>
            <person name="Ning Z."/>
            <person name="He Z."/>
            <person name="Teodor R."/>
            <person name="Lu Y."/>
            <person name="Bowser T.A."/>
            <person name="Graham I.A."/>
            <person name="Ye K."/>
        </authorList>
    </citation>
    <scope>NUCLEOTIDE SEQUENCE [LARGE SCALE GENOMIC DNA]</scope>
    <source>
        <strain evidence="10">cv. HN1</strain>
        <tissue evidence="9">Leaves</tissue>
    </source>
</reference>
<feature type="region of interest" description="Disordered" evidence="7">
    <location>
        <begin position="1"/>
        <end position="20"/>
    </location>
</feature>
<dbReference type="Proteomes" id="UP000316621">
    <property type="component" value="Chromosome 4"/>
</dbReference>
<dbReference type="Pfam" id="PF08031">
    <property type="entry name" value="BBE"/>
    <property type="match status" value="1"/>
</dbReference>
<feature type="domain" description="FAD-binding PCMH-type" evidence="8">
    <location>
        <begin position="78"/>
        <end position="244"/>
    </location>
</feature>
<evidence type="ECO:0000256" key="6">
    <source>
        <dbReference type="ARBA" id="ARBA00023180"/>
    </source>
</evidence>
<comment type="similarity">
    <text evidence="2">Belongs to the oxygen-dependent FAD-linked oxidoreductase family.</text>
</comment>
<evidence type="ECO:0000256" key="2">
    <source>
        <dbReference type="ARBA" id="ARBA00005466"/>
    </source>
</evidence>
<dbReference type="Gene3D" id="3.30.43.10">
    <property type="entry name" value="Uridine Diphospho-n-acetylenolpyruvylglucosamine Reductase, domain 2"/>
    <property type="match status" value="1"/>
</dbReference>
<dbReference type="PANTHER" id="PTHR32448">
    <property type="entry name" value="OS08G0158400 PROTEIN"/>
    <property type="match status" value="1"/>
</dbReference>
<sequence length="489" mass="54956">MTFLHPPKDNNEACTERTSDGSCVATNGDDKFLKCLFLNPHDTSNIPLIPVYSQSNASYSTLFRSSARNRRYLSPNNNSRKPKFLILPSHESHVQAAVICCKKHGLDLKVRSGGHDVEGLSYTSSDIDPFILVDLINYRNVAVNVEDRTAWVQAGATIGELYYRVGEKSSTLGFPAGFCPTVAVGGHFSGGGLADQIIDAEIANVEGKILSRKTMGKDLFWAIRGGGGASFGVVLSWKVKLVPVPHIVTAAMVERTLEQGATDLVYKWQFIADRLPGGTYIGLNCTVVNSNATRERRTVRVIFSILFLGNVDELLRLMEENFHELGLQQNDCTEMSWLESNIYFYYTVRSPLELLLDRDPMAKIYTKAKSDHVMVPRPKEGLEGLWSMLFANDKTVLKWTPYGEIPFPHRIGNIYNILYQVDWVDCSQNDWNGGEVMAYRKAKVWGTKYFKSNFERLVLVKTEVDPCNFFRSIQSIPPSHHCSQLTEEE</sequence>
<evidence type="ECO:0000256" key="1">
    <source>
        <dbReference type="ARBA" id="ARBA00001974"/>
    </source>
</evidence>
<dbReference type="PROSITE" id="PS51387">
    <property type="entry name" value="FAD_PCMH"/>
    <property type="match status" value="1"/>
</dbReference>
<evidence type="ECO:0000256" key="5">
    <source>
        <dbReference type="ARBA" id="ARBA00022827"/>
    </source>
</evidence>
<dbReference type="Gene3D" id="3.40.462.20">
    <property type="match status" value="1"/>
</dbReference>
<keyword evidence="10" id="KW-1185">Reference proteome</keyword>
<keyword evidence="4" id="KW-0732">Signal</keyword>
<protein>
    <recommendedName>
        <fullName evidence="8">FAD-binding PCMH-type domain-containing protein</fullName>
    </recommendedName>
</protein>
<evidence type="ECO:0000256" key="3">
    <source>
        <dbReference type="ARBA" id="ARBA00022630"/>
    </source>
</evidence>
<dbReference type="AlphaFoldDB" id="A0A4Y7JE69"/>
<keyword evidence="3" id="KW-0285">Flavoprotein</keyword>
<evidence type="ECO:0000259" key="8">
    <source>
        <dbReference type="PROSITE" id="PS51387"/>
    </source>
</evidence>
<comment type="cofactor">
    <cofactor evidence="1">
        <name>FAD</name>
        <dbReference type="ChEBI" id="CHEBI:57692"/>
    </cofactor>
</comment>
<keyword evidence="5" id="KW-0274">FAD</keyword>
<dbReference type="InterPro" id="IPR016166">
    <property type="entry name" value="FAD-bd_PCMH"/>
</dbReference>
<evidence type="ECO:0000313" key="9">
    <source>
        <dbReference type="EMBL" id="RZC58049.1"/>
    </source>
</evidence>
<dbReference type="Pfam" id="PF01565">
    <property type="entry name" value="FAD_binding_4"/>
    <property type="match status" value="1"/>
</dbReference>